<dbReference type="Proteomes" id="UP000705867">
    <property type="component" value="Unassembled WGS sequence"/>
</dbReference>
<keyword evidence="5 15" id="KW-0645">Protease</keyword>
<feature type="domain" description="Peptidase M50" evidence="14">
    <location>
        <begin position="14"/>
        <end position="193"/>
    </location>
</feature>
<dbReference type="PANTHER" id="PTHR35864">
    <property type="entry name" value="ZINC METALLOPROTEASE MJ0611-RELATED"/>
    <property type="match status" value="1"/>
</dbReference>
<evidence type="ECO:0000313" key="16">
    <source>
        <dbReference type="Proteomes" id="UP000705867"/>
    </source>
</evidence>
<evidence type="ECO:0000256" key="13">
    <source>
        <dbReference type="SAM" id="Phobius"/>
    </source>
</evidence>
<evidence type="ECO:0000259" key="14">
    <source>
        <dbReference type="Pfam" id="PF02163"/>
    </source>
</evidence>
<evidence type="ECO:0000256" key="1">
    <source>
        <dbReference type="ARBA" id="ARBA00001947"/>
    </source>
</evidence>
<keyword evidence="7" id="KW-0479">Metal-binding</keyword>
<dbReference type="InterPro" id="IPR052348">
    <property type="entry name" value="Metallopeptidase_M50B"/>
</dbReference>
<dbReference type="InterPro" id="IPR008915">
    <property type="entry name" value="Peptidase_M50"/>
</dbReference>
<keyword evidence="4" id="KW-1003">Cell membrane</keyword>
<evidence type="ECO:0000256" key="6">
    <source>
        <dbReference type="ARBA" id="ARBA00022692"/>
    </source>
</evidence>
<reference evidence="15" key="1">
    <citation type="journal article" date="2021" name="bioRxiv">
        <title>Unraveling nitrogen, sulfur and carbon metabolic pathways and microbial community transcriptional responses to substrate deprivation and toxicity stresses in a bioreactor mimicking anoxic brackish coastal sediment conditions.</title>
        <authorList>
            <person name="Martins P.D."/>
            <person name="Echeveste M.J."/>
            <person name="Arshad A."/>
            <person name="Kurth J."/>
            <person name="Ouboter H."/>
            <person name="Jetten M.S.M."/>
            <person name="Welte C.U."/>
        </authorList>
    </citation>
    <scope>NUCLEOTIDE SEQUENCE</scope>
    <source>
        <strain evidence="15">MAG_39</strain>
    </source>
</reference>
<comment type="similarity">
    <text evidence="3">Belongs to the peptidase M50B family.</text>
</comment>
<evidence type="ECO:0000256" key="2">
    <source>
        <dbReference type="ARBA" id="ARBA00004651"/>
    </source>
</evidence>
<dbReference type="PANTHER" id="PTHR35864:SF1">
    <property type="entry name" value="ZINC METALLOPROTEASE YWHC-RELATED"/>
    <property type="match status" value="1"/>
</dbReference>
<dbReference type="GO" id="GO:0046872">
    <property type="term" value="F:metal ion binding"/>
    <property type="evidence" value="ECO:0007669"/>
    <property type="project" value="UniProtKB-KW"/>
</dbReference>
<evidence type="ECO:0000256" key="4">
    <source>
        <dbReference type="ARBA" id="ARBA00022475"/>
    </source>
</evidence>
<dbReference type="Pfam" id="PF02163">
    <property type="entry name" value="Peptidase_M50"/>
    <property type="match status" value="1"/>
</dbReference>
<keyword evidence="9" id="KW-0862">Zinc</keyword>
<dbReference type="AlphaFoldDB" id="A0A953J5L6"/>
<evidence type="ECO:0000313" key="15">
    <source>
        <dbReference type="EMBL" id="MBZ0156686.1"/>
    </source>
</evidence>
<dbReference type="GO" id="GO:0008237">
    <property type="term" value="F:metallopeptidase activity"/>
    <property type="evidence" value="ECO:0007669"/>
    <property type="project" value="UniProtKB-KW"/>
</dbReference>
<keyword evidence="10 13" id="KW-1133">Transmembrane helix</keyword>
<evidence type="ECO:0000256" key="9">
    <source>
        <dbReference type="ARBA" id="ARBA00022833"/>
    </source>
</evidence>
<feature type="transmembrane region" description="Helical" evidence="13">
    <location>
        <begin position="142"/>
        <end position="166"/>
    </location>
</feature>
<evidence type="ECO:0000256" key="12">
    <source>
        <dbReference type="ARBA" id="ARBA00023136"/>
    </source>
</evidence>
<feature type="transmembrane region" description="Helical" evidence="13">
    <location>
        <begin position="53"/>
        <end position="76"/>
    </location>
</feature>
<evidence type="ECO:0000256" key="8">
    <source>
        <dbReference type="ARBA" id="ARBA00022801"/>
    </source>
</evidence>
<comment type="cofactor">
    <cofactor evidence="1">
        <name>Zn(2+)</name>
        <dbReference type="ChEBI" id="CHEBI:29105"/>
    </cofactor>
</comment>
<evidence type="ECO:0000256" key="11">
    <source>
        <dbReference type="ARBA" id="ARBA00023049"/>
    </source>
</evidence>
<gene>
    <name evidence="15" type="ORF">K8I29_10830</name>
</gene>
<evidence type="ECO:0000256" key="5">
    <source>
        <dbReference type="ARBA" id="ARBA00022670"/>
    </source>
</evidence>
<feature type="transmembrane region" description="Helical" evidence="13">
    <location>
        <begin position="97"/>
        <end position="122"/>
    </location>
</feature>
<dbReference type="EMBL" id="JAIOIV010000083">
    <property type="protein sequence ID" value="MBZ0156686.1"/>
    <property type="molecule type" value="Genomic_DNA"/>
</dbReference>
<accession>A0A953J5L6</accession>
<dbReference type="GO" id="GO:0005886">
    <property type="term" value="C:plasma membrane"/>
    <property type="evidence" value="ECO:0007669"/>
    <property type="project" value="UniProtKB-SubCell"/>
</dbReference>
<proteinExistence type="inferred from homology"/>
<evidence type="ECO:0000256" key="7">
    <source>
        <dbReference type="ARBA" id="ARBA00022723"/>
    </source>
</evidence>
<dbReference type="InterPro" id="IPR044537">
    <property type="entry name" value="Rip2-like"/>
</dbReference>
<keyword evidence="12 13" id="KW-0472">Membrane</keyword>
<comment type="subcellular location">
    <subcellularLocation>
        <location evidence="2">Cell membrane</location>
        <topology evidence="2">Multi-pass membrane protein</topology>
    </subcellularLocation>
</comment>
<evidence type="ECO:0000256" key="3">
    <source>
        <dbReference type="ARBA" id="ARBA00007931"/>
    </source>
</evidence>
<feature type="transmembrane region" description="Helical" evidence="13">
    <location>
        <begin position="12"/>
        <end position="33"/>
    </location>
</feature>
<protein>
    <submittedName>
        <fullName evidence="15">Site-2 protease family protein</fullName>
    </submittedName>
</protein>
<dbReference type="GO" id="GO:0006508">
    <property type="term" value="P:proteolysis"/>
    <property type="evidence" value="ECO:0007669"/>
    <property type="project" value="UniProtKB-KW"/>
</dbReference>
<keyword evidence="8" id="KW-0378">Hydrolase</keyword>
<name>A0A953J5L6_9BACT</name>
<dbReference type="CDD" id="cd06158">
    <property type="entry name" value="S2P-M50_like_1"/>
    <property type="match status" value="1"/>
</dbReference>
<evidence type="ECO:0000256" key="10">
    <source>
        <dbReference type="ARBA" id="ARBA00022989"/>
    </source>
</evidence>
<comment type="caution">
    <text evidence="15">The sequence shown here is derived from an EMBL/GenBank/DDBJ whole genome shotgun (WGS) entry which is preliminary data.</text>
</comment>
<organism evidence="15 16">
    <name type="scientific">Candidatus Nitrobium versatile</name>
    <dbReference type="NCBI Taxonomy" id="2884831"/>
    <lineage>
        <taxon>Bacteria</taxon>
        <taxon>Pseudomonadati</taxon>
        <taxon>Nitrospirota</taxon>
        <taxon>Nitrospiria</taxon>
        <taxon>Nitrospirales</taxon>
        <taxon>Nitrospiraceae</taxon>
        <taxon>Candidatus Nitrobium</taxon>
    </lineage>
</organism>
<keyword evidence="6 13" id="KW-0812">Transmembrane</keyword>
<keyword evidence="11" id="KW-0482">Metalloprotease</keyword>
<reference evidence="15" key="2">
    <citation type="submission" date="2021-08" db="EMBL/GenBank/DDBJ databases">
        <authorList>
            <person name="Dalcin Martins P."/>
        </authorList>
    </citation>
    <scope>NUCLEOTIDE SEQUENCE</scope>
    <source>
        <strain evidence="15">MAG_39</strain>
    </source>
</reference>
<feature type="transmembrane region" description="Helical" evidence="13">
    <location>
        <begin position="187"/>
        <end position="208"/>
    </location>
</feature>
<sequence>MDVAYIVRQVIISAIPILIAIVVHEVAHGYVAFKLGDPTAKMLGRLTLNPLAHIDPFGTILMPIMLFVFTNGQFVFGYAKPVPINPRNFRNPKRDMALSAAGGPGSNILLALLSVILLKYVIVPSSVLVPEEVTAKVLKPVVMMLTAGVSVNVILASFNLIPIPPLDGGRVLMGFLPYRQSEALGKIEPFGMIVVLVLVATGLAGYVVRPLVTLFLGLIGIF</sequence>